<dbReference type="Proteomes" id="UP001387293">
    <property type="component" value="Unassembled WGS sequence"/>
</dbReference>
<dbReference type="InterPro" id="IPR004111">
    <property type="entry name" value="Repressor_TetR_C"/>
</dbReference>
<dbReference type="InterPro" id="IPR050109">
    <property type="entry name" value="HTH-type_TetR-like_transc_reg"/>
</dbReference>
<evidence type="ECO:0000256" key="6">
    <source>
        <dbReference type="PROSITE-ProRule" id="PRU00335"/>
    </source>
</evidence>
<evidence type="ECO:0000256" key="3">
    <source>
        <dbReference type="ARBA" id="ARBA00023015"/>
    </source>
</evidence>
<reference evidence="9 10" key="1">
    <citation type="submission" date="2022-12" db="EMBL/GenBank/DDBJ databases">
        <authorList>
            <person name="Muema E."/>
        </authorList>
    </citation>
    <scope>NUCLEOTIDE SEQUENCE [LARGE SCALE GENOMIC DNA]</scope>
    <source>
        <strain evidence="10">1326</strain>
    </source>
</reference>
<comment type="caution">
    <text evidence="9">The sequence shown here is derived from an EMBL/GenBank/DDBJ whole genome shotgun (WGS) entry which is preliminary data.</text>
</comment>
<dbReference type="InterPro" id="IPR009057">
    <property type="entry name" value="Homeodomain-like_sf"/>
</dbReference>
<dbReference type="SUPFAM" id="SSF46689">
    <property type="entry name" value="Homeodomain-like"/>
    <property type="match status" value="1"/>
</dbReference>
<proteinExistence type="predicted"/>
<evidence type="ECO:0000256" key="2">
    <source>
        <dbReference type="ARBA" id="ARBA00022491"/>
    </source>
</evidence>
<dbReference type="InterPro" id="IPR003012">
    <property type="entry name" value="Tet_transcr_reg_TetR"/>
</dbReference>
<dbReference type="RefSeq" id="WP_337105565.1">
    <property type="nucleotide sequence ID" value="NZ_JAPYKS010000004.1"/>
</dbReference>
<dbReference type="PRINTS" id="PR00400">
    <property type="entry name" value="TETREPRESSOR"/>
</dbReference>
<keyword evidence="2" id="KW-0678">Repressor</keyword>
<feature type="DNA-binding region" description="H-T-H motif" evidence="6">
    <location>
        <begin position="58"/>
        <end position="77"/>
    </location>
</feature>
<dbReference type="InterPro" id="IPR001647">
    <property type="entry name" value="HTH_TetR"/>
</dbReference>
<evidence type="ECO:0000256" key="5">
    <source>
        <dbReference type="ARBA" id="ARBA00023163"/>
    </source>
</evidence>
<evidence type="ECO:0000259" key="8">
    <source>
        <dbReference type="PROSITE" id="PS50977"/>
    </source>
</evidence>
<evidence type="ECO:0000256" key="7">
    <source>
        <dbReference type="SAM" id="MobiDB-lite"/>
    </source>
</evidence>
<evidence type="ECO:0000313" key="10">
    <source>
        <dbReference type="Proteomes" id="UP001387293"/>
    </source>
</evidence>
<dbReference type="PANTHER" id="PTHR30055:SF151">
    <property type="entry name" value="TRANSCRIPTIONAL REGULATORY PROTEIN"/>
    <property type="match status" value="1"/>
</dbReference>
<accession>A0ABU8KRQ6</accession>
<keyword evidence="10" id="KW-1185">Reference proteome</keyword>
<feature type="domain" description="HTH tetR-type" evidence="8">
    <location>
        <begin position="35"/>
        <end position="95"/>
    </location>
</feature>
<gene>
    <name evidence="9" type="ORF">O7A60_06380</name>
</gene>
<keyword evidence="4 6" id="KW-0238">DNA-binding</keyword>
<dbReference type="PANTHER" id="PTHR30055">
    <property type="entry name" value="HTH-TYPE TRANSCRIPTIONAL REGULATOR RUTR"/>
    <property type="match status" value="1"/>
</dbReference>
<organism evidence="9 10">
    <name type="scientific">Mesorhizobium salmacidum</name>
    <dbReference type="NCBI Taxonomy" id="3015171"/>
    <lineage>
        <taxon>Bacteria</taxon>
        <taxon>Pseudomonadati</taxon>
        <taxon>Pseudomonadota</taxon>
        <taxon>Alphaproteobacteria</taxon>
        <taxon>Hyphomicrobiales</taxon>
        <taxon>Phyllobacteriaceae</taxon>
        <taxon>Mesorhizobium</taxon>
    </lineage>
</organism>
<dbReference type="Pfam" id="PF00440">
    <property type="entry name" value="TetR_N"/>
    <property type="match status" value="1"/>
</dbReference>
<dbReference type="PROSITE" id="PS50977">
    <property type="entry name" value="HTH_TETR_2"/>
    <property type="match status" value="1"/>
</dbReference>
<dbReference type="InterPro" id="IPR036271">
    <property type="entry name" value="Tet_transcr_reg_TetR-rel_C_sf"/>
</dbReference>
<dbReference type="Pfam" id="PF02909">
    <property type="entry name" value="TetR_C_1"/>
    <property type="match status" value="1"/>
</dbReference>
<dbReference type="Gene3D" id="1.10.357.10">
    <property type="entry name" value="Tetracycline Repressor, domain 2"/>
    <property type="match status" value="1"/>
</dbReference>
<keyword evidence="5" id="KW-0804">Transcription</keyword>
<evidence type="ECO:0000256" key="1">
    <source>
        <dbReference type="ARBA" id="ARBA00002856"/>
    </source>
</evidence>
<sequence>MTAKRSGARSKRPRRTEFQPAPEPRGEPHLLLERPLSLERIVATAVELLDARGIDGLTMRRLADRLGSGVMSLYWHVDDKDGVFDLALDSVLEYRGSPQMNGAEDWRVEIVHMLEDWRAGMLRHPWSVPLLSSRALGPNILSRLELLGRTLSRAGVADKDLNVAIWSLWNYVMGATITRTSFDLADSDKAATQQHHAHPGARYPTIQRSRLLFDDDWVGTFRKGLDLLLAGLAPGK</sequence>
<evidence type="ECO:0000313" key="9">
    <source>
        <dbReference type="EMBL" id="MEI9408391.1"/>
    </source>
</evidence>
<keyword evidence="3" id="KW-0805">Transcription regulation</keyword>
<protein>
    <submittedName>
        <fullName evidence="9">TetR/AcrR family transcriptional regulator C-terminal domain-containing protein</fullName>
    </submittedName>
</protein>
<name>A0ABU8KRQ6_9HYPH</name>
<feature type="compositionally biased region" description="Basic residues" evidence="7">
    <location>
        <begin position="1"/>
        <end position="14"/>
    </location>
</feature>
<comment type="function">
    <text evidence="1">TetR is the repressor of the tetracycline resistance element; its N-terminal region forms a helix-turn-helix structure and binds DNA. Binding of tetracycline to TetR reduces the repressor affinity for the tetracycline resistance gene (tetA) promoter operator sites.</text>
</comment>
<dbReference type="EMBL" id="JAPYKS010000004">
    <property type="protein sequence ID" value="MEI9408391.1"/>
    <property type="molecule type" value="Genomic_DNA"/>
</dbReference>
<dbReference type="SUPFAM" id="SSF48498">
    <property type="entry name" value="Tetracyclin repressor-like, C-terminal domain"/>
    <property type="match status" value="1"/>
</dbReference>
<feature type="region of interest" description="Disordered" evidence="7">
    <location>
        <begin position="1"/>
        <end position="29"/>
    </location>
</feature>
<evidence type="ECO:0000256" key="4">
    <source>
        <dbReference type="ARBA" id="ARBA00023125"/>
    </source>
</evidence>